<accession>A0ACC3MUE6</accession>
<sequence length="284" mass="31786">MDHPLVDDSASESGDDRKDRDQNEEDETPVLVPGHWVTVWYHQIVCLLEPLLEIPQCRDNVLTGYGLVEEVFAALDHCTDPLTGGLMDLDADVERLLAMARSSHPTKLDHEIREQHRITVHANIADWIRSLQTQLERPIGQVDELSSWIQWAISALDQALSLDEPKLQDVASTPQKGVVAVEPSSDRGIVDTPGPSHRGRLQTIPDAPKRKKVWKHFVHNIDPKEAAHNPSAGLEDLEVARRVEDGGSAEELSDEDLDTTLRSRLGRKRAIRRKVVVESSDEDT</sequence>
<gene>
    <name evidence="1" type="ORF">LTR37_014083</name>
</gene>
<dbReference type="Proteomes" id="UP001281147">
    <property type="component" value="Unassembled WGS sequence"/>
</dbReference>
<dbReference type="EMBL" id="JAUTXU010000144">
    <property type="protein sequence ID" value="KAK3703980.1"/>
    <property type="molecule type" value="Genomic_DNA"/>
</dbReference>
<protein>
    <submittedName>
        <fullName evidence="1">Uncharacterized protein</fullName>
    </submittedName>
</protein>
<keyword evidence="2" id="KW-1185">Reference proteome</keyword>
<evidence type="ECO:0000313" key="2">
    <source>
        <dbReference type="Proteomes" id="UP001281147"/>
    </source>
</evidence>
<comment type="caution">
    <text evidence="1">The sequence shown here is derived from an EMBL/GenBank/DDBJ whole genome shotgun (WGS) entry which is preliminary data.</text>
</comment>
<reference evidence="1" key="1">
    <citation type="submission" date="2023-07" db="EMBL/GenBank/DDBJ databases">
        <title>Black Yeasts Isolated from many extreme environments.</title>
        <authorList>
            <person name="Coleine C."/>
            <person name="Stajich J.E."/>
            <person name="Selbmann L."/>
        </authorList>
    </citation>
    <scope>NUCLEOTIDE SEQUENCE</scope>
    <source>
        <strain evidence="1">CCFEE 5714</strain>
    </source>
</reference>
<evidence type="ECO:0000313" key="1">
    <source>
        <dbReference type="EMBL" id="KAK3703980.1"/>
    </source>
</evidence>
<proteinExistence type="predicted"/>
<name>A0ACC3MUE6_9PEZI</name>
<organism evidence="1 2">
    <name type="scientific">Vermiconidia calcicola</name>
    <dbReference type="NCBI Taxonomy" id="1690605"/>
    <lineage>
        <taxon>Eukaryota</taxon>
        <taxon>Fungi</taxon>
        <taxon>Dikarya</taxon>
        <taxon>Ascomycota</taxon>
        <taxon>Pezizomycotina</taxon>
        <taxon>Dothideomycetes</taxon>
        <taxon>Dothideomycetidae</taxon>
        <taxon>Mycosphaerellales</taxon>
        <taxon>Extremaceae</taxon>
        <taxon>Vermiconidia</taxon>
    </lineage>
</organism>